<feature type="region of interest" description="Disordered" evidence="1">
    <location>
        <begin position="362"/>
        <end position="395"/>
    </location>
</feature>
<dbReference type="RefSeq" id="XP_041681829.1">
    <property type="nucleotide sequence ID" value="XM_041831246.1"/>
</dbReference>
<proteinExistence type="predicted"/>
<protein>
    <submittedName>
        <fullName evidence="2">Uncharacterized protein</fullName>
    </submittedName>
</protein>
<evidence type="ECO:0000313" key="2">
    <source>
        <dbReference type="EMBL" id="CVK92740.1"/>
    </source>
</evidence>
<feature type="region of interest" description="Disordered" evidence="1">
    <location>
        <begin position="1"/>
        <end position="58"/>
    </location>
</feature>
<reference evidence="3" key="1">
    <citation type="journal article" date="2016" name="Genome Biol. Evol.">
        <title>Comparative 'omics' of the Fusarium fujikuroi species complex highlights differences in genetic potential and metabolite synthesis.</title>
        <authorList>
            <person name="Niehaus E.-M."/>
            <person name="Muensterkoetter M."/>
            <person name="Proctor R.H."/>
            <person name="Brown D.W."/>
            <person name="Sharon A."/>
            <person name="Idan Y."/>
            <person name="Oren-Young L."/>
            <person name="Sieber C.M."/>
            <person name="Novak O."/>
            <person name="Pencik A."/>
            <person name="Tarkowska D."/>
            <person name="Hromadova K."/>
            <person name="Freeman S."/>
            <person name="Maymon M."/>
            <person name="Elazar M."/>
            <person name="Youssef S.A."/>
            <person name="El-Shabrawy E.S.M."/>
            <person name="Shalaby A.B.A."/>
            <person name="Houterman P."/>
            <person name="Brock N.L."/>
            <person name="Burkhardt I."/>
            <person name="Tsavkelova E.A."/>
            <person name="Dickschat J.S."/>
            <person name="Galuszka P."/>
            <person name="Gueldener U."/>
            <person name="Tudzynski B."/>
        </authorList>
    </citation>
    <scope>NUCLEOTIDE SEQUENCE [LARGE SCALE GENOMIC DNA]</scope>
    <source>
        <strain evidence="3">MRC7560</strain>
    </source>
</reference>
<name>A0A1L7T1V8_FUSMA</name>
<comment type="caution">
    <text evidence="2">The sequence shown here is derived from an EMBL/GenBank/DDBJ whole genome shotgun (WGS) entry which is preliminary data.</text>
</comment>
<evidence type="ECO:0000313" key="3">
    <source>
        <dbReference type="Proteomes" id="UP000184255"/>
    </source>
</evidence>
<feature type="compositionally biased region" description="Basic and acidic residues" evidence="1">
    <location>
        <begin position="377"/>
        <end position="390"/>
    </location>
</feature>
<sequence length="640" mass="73200">MMQDNKLETIQDVQETGQTVHHHQQQPSLKDTGSGSPHSQNEPCFDDYTTSTKPTRTQVARETIETYNNYRNKRKTKDLNWWGSKHHEAERGDPDREFEFARNMPVSNHDIKSAQQAYNARITDPFTGKPNPMGPHLRPTTPPMEKAEKQIKGLEDQGISVTPGLREEVTHHFISNSGLHAVLLIWCRNKKDVPVQYVNEYIKSMSRLKLEMATQQRDVTEKLGQAIKDCEEREFRCQQLQGENSRLNMELERLKEEKEKMDVQANPLVTTQDARQLALCPDMTAVGKAEEEKARLEDSSMRYNENSVPPPATVQLHGNPLTSVREASESSQSSQLSPVTTESLEKKVFKAESEMDTLLDQLSSEQDTTGKLSSNIKELEEKPWSMKAEKSNATQDDAYRNRVQELELQLQNLKEELRASNDGIRVQGKPNYTTVDSLINAVRKENQEIHDEEEAPNLVDRINYLNLVCFFRTRNYLQLALREGDHTLAKILLNDADKWVKSCKEYLETMDPEVNLQVEASMLILHGMRQVLTTEDESVLIEGVKYVKHGRNELSRLPKSDSFSQLVQLADSILQATKYDEEQNSLSIKGLPLNPFSRKNKRQYTKIRGTIKDGPAMKAEALRLTGVHSPLSPHKWRKEN</sequence>
<keyword evidence="3" id="KW-1185">Reference proteome</keyword>
<feature type="compositionally biased region" description="Polar residues" evidence="1">
    <location>
        <begin position="11"/>
        <end position="58"/>
    </location>
</feature>
<evidence type="ECO:0000256" key="1">
    <source>
        <dbReference type="SAM" id="MobiDB-lite"/>
    </source>
</evidence>
<dbReference type="EMBL" id="FCQH01000005">
    <property type="protein sequence ID" value="CVK92740.1"/>
    <property type="molecule type" value="Genomic_DNA"/>
</dbReference>
<dbReference type="AlphaFoldDB" id="A0A1L7T1V8"/>
<feature type="compositionally biased region" description="Polar residues" evidence="1">
    <location>
        <begin position="362"/>
        <end position="376"/>
    </location>
</feature>
<dbReference type="VEuPathDB" id="FungiDB:FMAN_07603"/>
<accession>A0A1L7T1V8</accession>
<gene>
    <name evidence="2" type="ORF">FMAN_07603</name>
</gene>
<organism evidence="2 3">
    <name type="scientific">Fusarium mangiferae</name>
    <name type="common">Mango malformation disease fungus</name>
    <dbReference type="NCBI Taxonomy" id="192010"/>
    <lineage>
        <taxon>Eukaryota</taxon>
        <taxon>Fungi</taxon>
        <taxon>Dikarya</taxon>
        <taxon>Ascomycota</taxon>
        <taxon>Pezizomycotina</taxon>
        <taxon>Sordariomycetes</taxon>
        <taxon>Hypocreomycetidae</taxon>
        <taxon>Hypocreales</taxon>
        <taxon>Nectriaceae</taxon>
        <taxon>Fusarium</taxon>
        <taxon>Fusarium fujikuroi species complex</taxon>
    </lineage>
</organism>
<dbReference type="Proteomes" id="UP000184255">
    <property type="component" value="Unassembled WGS sequence"/>
</dbReference>
<feature type="region of interest" description="Disordered" evidence="1">
    <location>
        <begin position="293"/>
        <end position="342"/>
    </location>
</feature>
<dbReference type="GeneID" id="65086864"/>